<evidence type="ECO:0000313" key="3">
    <source>
        <dbReference type="Proteomes" id="UP000199286"/>
    </source>
</evidence>
<reference evidence="2 3" key="1">
    <citation type="submission" date="2016-10" db="EMBL/GenBank/DDBJ databases">
        <authorList>
            <person name="de Groot N.N."/>
        </authorList>
    </citation>
    <scope>NUCLEOTIDE SEQUENCE [LARGE SCALE GENOMIC DNA]</scope>
    <source>
        <strain evidence="2 3">DSM 26880</strain>
    </source>
</reference>
<gene>
    <name evidence="2" type="ORF">SAMN05444340_10964</name>
</gene>
<dbReference type="Proteomes" id="UP000199286">
    <property type="component" value="Unassembled WGS sequence"/>
</dbReference>
<dbReference type="InterPro" id="IPR002881">
    <property type="entry name" value="DUF58"/>
</dbReference>
<feature type="domain" description="DUF58" evidence="1">
    <location>
        <begin position="51"/>
        <end position="226"/>
    </location>
</feature>
<evidence type="ECO:0000313" key="2">
    <source>
        <dbReference type="EMBL" id="SDY50035.1"/>
    </source>
</evidence>
<dbReference type="Pfam" id="PF01882">
    <property type="entry name" value="DUF58"/>
    <property type="match status" value="1"/>
</dbReference>
<dbReference type="RefSeq" id="WP_089883677.1">
    <property type="nucleotide sequence ID" value="NZ_FNPF01000009.1"/>
</dbReference>
<keyword evidence="3" id="KW-1185">Reference proteome</keyword>
<name>A0A1H3KE31_9RHOB</name>
<proteinExistence type="predicted"/>
<accession>A0A1H3KE31</accession>
<dbReference type="STRING" id="321339.SAMN05444340_10964"/>
<organism evidence="2 3">
    <name type="scientific">Citreimonas salinaria</name>
    <dbReference type="NCBI Taxonomy" id="321339"/>
    <lineage>
        <taxon>Bacteria</taxon>
        <taxon>Pseudomonadati</taxon>
        <taxon>Pseudomonadota</taxon>
        <taxon>Alphaproteobacteria</taxon>
        <taxon>Rhodobacterales</taxon>
        <taxon>Roseobacteraceae</taxon>
        <taxon>Citreimonas</taxon>
    </lineage>
</organism>
<dbReference type="OrthoDB" id="9794556at2"/>
<dbReference type="PANTHER" id="PTHR33608:SF6">
    <property type="entry name" value="BLL2464 PROTEIN"/>
    <property type="match status" value="1"/>
</dbReference>
<protein>
    <recommendedName>
        <fullName evidence="1">DUF58 domain-containing protein</fullName>
    </recommendedName>
</protein>
<dbReference type="EMBL" id="FNPF01000009">
    <property type="protein sequence ID" value="SDY50035.1"/>
    <property type="molecule type" value="Genomic_DNA"/>
</dbReference>
<evidence type="ECO:0000259" key="1">
    <source>
        <dbReference type="Pfam" id="PF01882"/>
    </source>
</evidence>
<sequence>MTADTALLRQNAQEEAARFPALLARAEQLAGTVLLGEHGRRRAGLGDDFWQYRPLRAGDSYRHIDWRRSARGDDQFVREREWQVAQSVQLWVDQGASMRFASDKDLPTKSHRARLTALAVAILLIRGGERVGLTGWELPPRRGNQQIARLAELLSDEGVDDYAAPESRGMLPHARAIFVSDFLGNLEPVEGALTKAADRGVRGALLQVLDPAEEAFPYQGRTIFESVGGTMAHETLKAGDLRGRYLDRLAERKDRLARLARLTGWHYHCHHTDHGAQSALLWLYRAIDGSHG</sequence>
<dbReference type="PANTHER" id="PTHR33608">
    <property type="entry name" value="BLL2464 PROTEIN"/>
    <property type="match status" value="1"/>
</dbReference>
<dbReference type="AlphaFoldDB" id="A0A1H3KE31"/>